<gene>
    <name evidence="1" type="ORF">KAM382_38710</name>
</gene>
<proteinExistence type="predicted"/>
<organism evidence="1 2">
    <name type="scientific">Aeromonas caviae</name>
    <name type="common">Aeromonas punctata</name>
    <dbReference type="NCBI Taxonomy" id="648"/>
    <lineage>
        <taxon>Bacteria</taxon>
        <taxon>Pseudomonadati</taxon>
        <taxon>Pseudomonadota</taxon>
        <taxon>Gammaproteobacteria</taxon>
        <taxon>Aeromonadales</taxon>
        <taxon>Aeromonadaceae</taxon>
        <taxon>Aeromonas</taxon>
    </lineage>
</organism>
<dbReference type="AlphaFoldDB" id="A0ABD0BDA8"/>
<dbReference type="RefSeq" id="WP_223931353.1">
    <property type="nucleotide sequence ID" value="NZ_BPNR01000085.1"/>
</dbReference>
<protein>
    <submittedName>
        <fullName evidence="1">Uncharacterized protein</fullName>
    </submittedName>
</protein>
<comment type="caution">
    <text evidence="1">The sequence shown here is derived from an EMBL/GenBank/DDBJ whole genome shotgun (WGS) entry which is preliminary data.</text>
</comment>
<name>A0ABD0BDA8_AERCA</name>
<sequence length="148" mass="16545">MTLVNRLSRLLGGHAVEQDAPHKIPAGDIPRENVMMSDTMRAQLLPICEQIRQQLAQGGESACWLARSVVNSYRPPAFLPVLIGHSAQPDKEAYVLFERLMMIRSARLSPRQQEWDASDELFAALVEVCAQHLGNQMQEINEIGKAAR</sequence>
<evidence type="ECO:0000313" key="1">
    <source>
        <dbReference type="EMBL" id="GJB93810.1"/>
    </source>
</evidence>
<dbReference type="Proteomes" id="UP000737420">
    <property type="component" value="Unassembled WGS sequence"/>
</dbReference>
<accession>A0ABD0BDA8</accession>
<dbReference type="EMBL" id="BPOP01000060">
    <property type="protein sequence ID" value="GJB93810.1"/>
    <property type="molecule type" value="Genomic_DNA"/>
</dbReference>
<evidence type="ECO:0000313" key="2">
    <source>
        <dbReference type="Proteomes" id="UP000737420"/>
    </source>
</evidence>
<reference evidence="1 2" key="1">
    <citation type="submission" date="2021-07" db="EMBL/GenBank/DDBJ databases">
        <title>Draft genome sequence of carbapenem-resistant Aeromonas spp. in Japan.</title>
        <authorList>
            <person name="Maehana S."/>
            <person name="Suzuki M."/>
            <person name="Kitasato H."/>
        </authorList>
    </citation>
    <scope>NUCLEOTIDE SEQUENCE [LARGE SCALE GENOMIC DNA]</scope>
    <source>
        <strain evidence="1 2">KAM382</strain>
    </source>
</reference>